<name>A0A1D1ZX14_AUXPR</name>
<protein>
    <submittedName>
        <fullName evidence="2">Uncharacterized protein</fullName>
    </submittedName>
</protein>
<feature type="non-terminal residue" evidence="2">
    <location>
        <position position="675"/>
    </location>
</feature>
<feature type="compositionally biased region" description="Low complexity" evidence="1">
    <location>
        <begin position="545"/>
        <end position="561"/>
    </location>
</feature>
<feature type="region of interest" description="Disordered" evidence="1">
    <location>
        <begin position="432"/>
        <end position="577"/>
    </location>
</feature>
<evidence type="ECO:0000256" key="1">
    <source>
        <dbReference type="SAM" id="MobiDB-lite"/>
    </source>
</evidence>
<evidence type="ECO:0000313" key="2">
    <source>
        <dbReference type="EMBL" id="JAT71223.1"/>
    </source>
</evidence>
<gene>
    <name evidence="2" type="ORF">g.11723</name>
</gene>
<feature type="region of interest" description="Disordered" evidence="1">
    <location>
        <begin position="316"/>
        <end position="335"/>
    </location>
</feature>
<sequence>LVYQNDELPKSCWMKDRSVGTSTGPALLALGQSCEAQGCYCAAARCYAAIPGTTQTAPVYAQAALHLARLLLARFENVPEALSALHTATLHLRASNEETTTISCQLHDCLADCHRAQGEPELELKALRAGLEACARASPKADRPTIARWRSYFLFRALECAAAGEDEPALTQALRELQGTRADLTAVEQVLVDLCHCTVLLARRRFDAALSQAGATLPAATAAAAALPAGTGDALAWHARFLSLAARLQAGFGRPLPLHGAPGTPPLRRRAEPGGGHLTCCDGSRRRPPGRYGGCPGLARAFSLLGGQAPSRRACSAAATRLPQPGRPSGRAGDWEPGWCAALALPVDRPRRALRPAPHLPRLPPPSQREDGGGRRRPAGGRRSRGGPPTLGPAPRAAAGRGAGPGLLRPGRRRSAVGRCLVHRRRGWRGGAAAIPRLDPPRRPVPRDPGAWPRSTAPAGSLWPERAASRAPPGGVPDIGALPGSRRPGGRRGRPPCIWDRPGPVTPPRAGRSDAGAGPARPGQGRCGGRQAGAQPLSEAGTPTGGQHAAGRAGAQRAGAPPGVPGGPRGGRPDAHLLRHAEQGPGRCALAPGRPPRRLRGWDRYRCGAGRCLPRQEGGAAGGARGRCGGVGSPCRARTGDPCPLARCSPGGTSTLTYILTMKILVCVCNMAPEK</sequence>
<dbReference type="EMBL" id="GDKF01007399">
    <property type="protein sequence ID" value="JAT71223.1"/>
    <property type="molecule type" value="Transcribed_RNA"/>
</dbReference>
<organism evidence="2">
    <name type="scientific">Auxenochlorella protothecoides</name>
    <name type="common">Green microalga</name>
    <name type="synonym">Chlorella protothecoides</name>
    <dbReference type="NCBI Taxonomy" id="3075"/>
    <lineage>
        <taxon>Eukaryota</taxon>
        <taxon>Viridiplantae</taxon>
        <taxon>Chlorophyta</taxon>
        <taxon>core chlorophytes</taxon>
        <taxon>Trebouxiophyceae</taxon>
        <taxon>Chlorellales</taxon>
        <taxon>Chlorellaceae</taxon>
        <taxon>Auxenochlorella</taxon>
    </lineage>
</organism>
<feature type="compositionally biased region" description="Pro residues" evidence="1">
    <location>
        <begin position="358"/>
        <end position="367"/>
    </location>
</feature>
<feature type="compositionally biased region" description="Low complexity" evidence="1">
    <location>
        <begin position="515"/>
        <end position="524"/>
    </location>
</feature>
<reference evidence="2" key="1">
    <citation type="submission" date="2015-08" db="EMBL/GenBank/DDBJ databases">
        <authorList>
            <person name="Babu N.S."/>
            <person name="Beckwith C.J."/>
            <person name="Beseler K.G."/>
            <person name="Brison A."/>
            <person name="Carone J.V."/>
            <person name="Caskin T.P."/>
            <person name="Diamond M."/>
            <person name="Durham M.E."/>
            <person name="Foxe J.M."/>
            <person name="Go M."/>
            <person name="Henderson B.A."/>
            <person name="Jones I.B."/>
            <person name="McGettigan J.A."/>
            <person name="Micheletti S.J."/>
            <person name="Nasrallah M.E."/>
            <person name="Ortiz D."/>
            <person name="Piller C.R."/>
            <person name="Privatt S.R."/>
            <person name="Schneider S.L."/>
            <person name="Sharp S."/>
            <person name="Smith T.C."/>
            <person name="Stanton J.D."/>
            <person name="Ullery H.E."/>
            <person name="Wilson R.J."/>
            <person name="Serrano M.G."/>
            <person name="Buck G."/>
            <person name="Lee V."/>
            <person name="Wang Y."/>
            <person name="Carvalho R."/>
            <person name="Voegtly L."/>
            <person name="Shi R."/>
            <person name="Duckworth R."/>
            <person name="Johnson A."/>
            <person name="Loviza R."/>
            <person name="Walstead R."/>
            <person name="Shah Z."/>
            <person name="Kiflezghi M."/>
            <person name="Wade K."/>
            <person name="Ball S.L."/>
            <person name="Bradley K.W."/>
            <person name="Asai D.J."/>
            <person name="Bowman C.A."/>
            <person name="Russell D.A."/>
            <person name="Pope W.H."/>
            <person name="Jacobs-Sera D."/>
            <person name="Hendrix R.W."/>
            <person name="Hatfull G.F."/>
        </authorList>
    </citation>
    <scope>NUCLEOTIDE SEQUENCE</scope>
</reference>
<proteinExistence type="predicted"/>
<feature type="region of interest" description="Disordered" evidence="1">
    <location>
        <begin position="354"/>
        <end position="414"/>
    </location>
</feature>
<accession>A0A1D1ZX14</accession>
<feature type="compositionally biased region" description="Basic residues" evidence="1">
    <location>
        <begin position="375"/>
        <end position="385"/>
    </location>
</feature>
<dbReference type="AlphaFoldDB" id="A0A1D1ZX14"/>
<feature type="non-terminal residue" evidence="2">
    <location>
        <position position="1"/>
    </location>
</feature>